<reference evidence="1" key="1">
    <citation type="submission" date="2023-07" db="EMBL/GenBank/DDBJ databases">
        <title>draft genome sequence of fig (Ficus carica).</title>
        <authorList>
            <person name="Takahashi T."/>
            <person name="Nishimura K."/>
        </authorList>
    </citation>
    <scope>NUCLEOTIDE SEQUENCE</scope>
</reference>
<evidence type="ECO:0000313" key="2">
    <source>
        <dbReference type="Proteomes" id="UP001187192"/>
    </source>
</evidence>
<dbReference type="EMBL" id="BTGU01000045">
    <property type="protein sequence ID" value="GMN53216.1"/>
    <property type="molecule type" value="Genomic_DNA"/>
</dbReference>
<gene>
    <name evidence="1" type="ORF">TIFTF001_022365</name>
</gene>
<keyword evidence="2" id="KW-1185">Reference proteome</keyword>
<comment type="caution">
    <text evidence="1">The sequence shown here is derived from an EMBL/GenBank/DDBJ whole genome shotgun (WGS) entry which is preliminary data.</text>
</comment>
<protein>
    <submittedName>
        <fullName evidence="1">Uncharacterized protein</fullName>
    </submittedName>
</protein>
<accession>A0AA88DEG0</accession>
<name>A0AA88DEG0_FICCA</name>
<organism evidence="1 2">
    <name type="scientific">Ficus carica</name>
    <name type="common">Common fig</name>
    <dbReference type="NCBI Taxonomy" id="3494"/>
    <lineage>
        <taxon>Eukaryota</taxon>
        <taxon>Viridiplantae</taxon>
        <taxon>Streptophyta</taxon>
        <taxon>Embryophyta</taxon>
        <taxon>Tracheophyta</taxon>
        <taxon>Spermatophyta</taxon>
        <taxon>Magnoliopsida</taxon>
        <taxon>eudicotyledons</taxon>
        <taxon>Gunneridae</taxon>
        <taxon>Pentapetalae</taxon>
        <taxon>rosids</taxon>
        <taxon>fabids</taxon>
        <taxon>Rosales</taxon>
        <taxon>Moraceae</taxon>
        <taxon>Ficeae</taxon>
        <taxon>Ficus</taxon>
    </lineage>
</organism>
<proteinExistence type="predicted"/>
<dbReference type="Proteomes" id="UP001187192">
    <property type="component" value="Unassembled WGS sequence"/>
</dbReference>
<sequence>MISEEDRAEEVVLDLLSTAATRERERRRSLAIIESPPRNLDRSFGASLVEARDSVMAYRRDGSEEREREGK</sequence>
<evidence type="ECO:0000313" key="1">
    <source>
        <dbReference type="EMBL" id="GMN53216.1"/>
    </source>
</evidence>
<dbReference type="AlphaFoldDB" id="A0AA88DEG0"/>